<reference evidence="3 4" key="3">
    <citation type="journal article" date="2017" name="G3 (Bethesda)">
        <title>Comparative analysis highlights variable genome content of wheat rusts and divergence of the mating loci.</title>
        <authorList>
            <person name="Cuomo C.A."/>
            <person name="Bakkeren G."/>
            <person name="Khalil H.B."/>
            <person name="Panwar V."/>
            <person name="Joly D."/>
            <person name="Linning R."/>
            <person name="Sakthikumar S."/>
            <person name="Song X."/>
            <person name="Adiconis X."/>
            <person name="Fan L."/>
            <person name="Goldberg J.M."/>
            <person name="Levin J.Z."/>
            <person name="Young S."/>
            <person name="Zeng Q."/>
            <person name="Anikster Y."/>
            <person name="Bruce M."/>
            <person name="Wang M."/>
            <person name="Yin C."/>
            <person name="McCallum B."/>
            <person name="Szabo L.J."/>
            <person name="Hulbert S."/>
            <person name="Chen X."/>
            <person name="Fellers J.P."/>
        </authorList>
    </citation>
    <scope>NUCLEOTIDE SEQUENCE</scope>
    <source>
        <strain evidence="4">Isolate 1-1 / race 1 (BBBD)</strain>
        <strain evidence="3">isolate 1-1 / race 1 (BBBD)</strain>
    </source>
</reference>
<dbReference type="EMBL" id="ADAS02000012">
    <property type="protein sequence ID" value="OAV97502.1"/>
    <property type="molecule type" value="Genomic_DNA"/>
</dbReference>
<dbReference type="AlphaFoldDB" id="A0A180GZ25"/>
<dbReference type="Proteomes" id="UP000005240">
    <property type="component" value="Unassembled WGS sequence"/>
</dbReference>
<feature type="compositionally biased region" description="Polar residues" evidence="1">
    <location>
        <begin position="294"/>
        <end position="310"/>
    </location>
</feature>
<proteinExistence type="predicted"/>
<reference evidence="2" key="1">
    <citation type="submission" date="2009-11" db="EMBL/GenBank/DDBJ databases">
        <authorList>
            <consortium name="The Broad Institute Genome Sequencing Platform"/>
            <person name="Ward D."/>
            <person name="Feldgarden M."/>
            <person name="Earl A."/>
            <person name="Young S.K."/>
            <person name="Zeng Q."/>
            <person name="Koehrsen M."/>
            <person name="Alvarado L."/>
            <person name="Berlin A."/>
            <person name="Bochicchio J."/>
            <person name="Borenstein D."/>
            <person name="Chapman S.B."/>
            <person name="Chen Z."/>
            <person name="Engels R."/>
            <person name="Freedman E."/>
            <person name="Gellesch M."/>
            <person name="Goldberg J."/>
            <person name="Griggs A."/>
            <person name="Gujja S."/>
            <person name="Heilman E."/>
            <person name="Heiman D."/>
            <person name="Hepburn T."/>
            <person name="Howarth C."/>
            <person name="Jen D."/>
            <person name="Larson L."/>
            <person name="Lewis B."/>
            <person name="Mehta T."/>
            <person name="Park D."/>
            <person name="Pearson M."/>
            <person name="Roberts A."/>
            <person name="Saif S."/>
            <person name="Shea T."/>
            <person name="Shenoy N."/>
            <person name="Sisk P."/>
            <person name="Stolte C."/>
            <person name="Sykes S."/>
            <person name="Thomson T."/>
            <person name="Walk T."/>
            <person name="White J."/>
            <person name="Yandava C."/>
            <person name="Izard J."/>
            <person name="Baranova O.V."/>
            <person name="Blanton J.M."/>
            <person name="Tanner A.C."/>
            <person name="Dewhirst F.E."/>
            <person name="Haas B."/>
            <person name="Nusbaum C."/>
            <person name="Birren B."/>
        </authorList>
    </citation>
    <scope>NUCLEOTIDE SEQUENCE [LARGE SCALE GENOMIC DNA]</scope>
    <source>
        <strain evidence="2">1-1 BBBD Race 1</strain>
    </source>
</reference>
<feature type="region of interest" description="Disordered" evidence="1">
    <location>
        <begin position="1"/>
        <end position="207"/>
    </location>
</feature>
<evidence type="ECO:0000313" key="3">
    <source>
        <dbReference type="EnsemblFungi" id="PTTG_25972-t43_1-p1"/>
    </source>
</evidence>
<feature type="compositionally biased region" description="Pro residues" evidence="1">
    <location>
        <begin position="125"/>
        <end position="134"/>
    </location>
</feature>
<gene>
    <name evidence="2" type="ORF">PTTG_25972</name>
</gene>
<dbReference type="Gene3D" id="2.30.29.30">
    <property type="entry name" value="Pleckstrin-homology domain (PH domain)/Phosphotyrosine-binding domain (PTB)"/>
    <property type="match status" value="1"/>
</dbReference>
<protein>
    <recommendedName>
        <fullName evidence="5">PH domain-containing protein</fullName>
    </recommendedName>
</protein>
<dbReference type="InterPro" id="IPR011993">
    <property type="entry name" value="PH-like_dom_sf"/>
</dbReference>
<evidence type="ECO:0008006" key="5">
    <source>
        <dbReference type="Google" id="ProtNLM"/>
    </source>
</evidence>
<dbReference type="OrthoDB" id="5865767at2759"/>
<dbReference type="STRING" id="630390.A0A180GZ25"/>
<dbReference type="EnsemblFungi" id="PTTG_25972-t43_1">
    <property type="protein sequence ID" value="PTTG_25972-t43_1-p1"/>
    <property type="gene ID" value="PTTG_25972"/>
</dbReference>
<feature type="region of interest" description="Disordered" evidence="1">
    <location>
        <begin position="219"/>
        <end position="344"/>
    </location>
</feature>
<keyword evidence="4" id="KW-1185">Reference proteome</keyword>
<feature type="compositionally biased region" description="Low complexity" evidence="1">
    <location>
        <begin position="370"/>
        <end position="379"/>
    </location>
</feature>
<feature type="compositionally biased region" description="Polar residues" evidence="1">
    <location>
        <begin position="252"/>
        <end position="266"/>
    </location>
</feature>
<organism evidence="2">
    <name type="scientific">Puccinia triticina (isolate 1-1 / race 1 (BBBD))</name>
    <name type="common">Brown leaf rust fungus</name>
    <dbReference type="NCBI Taxonomy" id="630390"/>
    <lineage>
        <taxon>Eukaryota</taxon>
        <taxon>Fungi</taxon>
        <taxon>Dikarya</taxon>
        <taxon>Basidiomycota</taxon>
        <taxon>Pucciniomycotina</taxon>
        <taxon>Pucciniomycetes</taxon>
        <taxon>Pucciniales</taxon>
        <taxon>Pucciniaceae</taxon>
        <taxon>Puccinia</taxon>
    </lineage>
</organism>
<feature type="region of interest" description="Disordered" evidence="1">
    <location>
        <begin position="507"/>
        <end position="532"/>
    </location>
</feature>
<evidence type="ECO:0000313" key="2">
    <source>
        <dbReference type="EMBL" id="OAV97502.1"/>
    </source>
</evidence>
<feature type="compositionally biased region" description="Low complexity" evidence="1">
    <location>
        <begin position="114"/>
        <end position="124"/>
    </location>
</feature>
<feature type="compositionally biased region" description="Polar residues" evidence="1">
    <location>
        <begin position="52"/>
        <end position="64"/>
    </location>
</feature>
<feature type="compositionally biased region" description="Basic and acidic residues" evidence="1">
    <location>
        <begin position="140"/>
        <end position="155"/>
    </location>
</feature>
<feature type="compositionally biased region" description="Low complexity" evidence="1">
    <location>
        <begin position="229"/>
        <end position="240"/>
    </location>
</feature>
<dbReference type="PANTHER" id="PTHR37283:SF1">
    <property type="entry name" value="PH DOMAIN-CONTAINING PROTEIN YHR131C"/>
    <property type="match status" value="1"/>
</dbReference>
<sequence length="784" mass="84263">MPILVHSRASSFPFRRRRASSPARRVPPTAELLNTPAGHHAPADSSPHTKKPSSASHSDLNQLYRQPLPAAQQSSTSRLLRPFRRPSTHFEKLQAKMSSVRLRSSNSTPRLPEASSHSDLASALPPAPHSPIPPYQKLLADSRRPWETIHAEERMSTFSDTSLPPPIAPSPSLVSVSLDHHSDASSHLTLGSEPSSNKPSPWNLPPALDLGLSFNSPSLFSGLPYGQESPSSDSFPPGSSNHTSGPVLDGSLPSTSESAIPLSGSSKHPGMTCSLPRSQQQPFRLSESIDRSPMVSSYVNRTSSSLTSRVRPTPSPRTNAGFGADESEVDSPPPTLPSSLRDSTLSTPLRALPLLNSYHVTSNQVRHSSDSSGSSLGERGSAEFDVEVEDQAGSESDDTDGASDDGELPQATHDSPEQLAMLTPKVPTQAGTQSTGELTTATCPHEWISFDTDTPSVSQVKTTSGLRSQQLSASTSSPASCFDPSSNVKAEAVQSPGERARHLLLSSTSSSAAPPPPPTRPTLASHWSQSASRLHKITVSQHPTENPSVIISPSLTPVAKGMRPLQLTPPENVLQNAILLPAGVTTLRHHSMYEIRPILVLPSYEASLQNAGIRRNVVVPREEEGHEKLPPYSCAIHLEGWMPRKMEFKAPGVQAKDRAWKRQYVVVHGTMIRIYRSDPHTHAVSGAEDPYSSNFVHGKSISPLSSKCGISTKTDPSSSSAPPLHFHQGQYDSAPVTSLKEAALVKASQLPTHHNYLHRVYSLQNAESGLAADYVKKKPRTTAA</sequence>
<evidence type="ECO:0000313" key="4">
    <source>
        <dbReference type="Proteomes" id="UP000005240"/>
    </source>
</evidence>
<feature type="compositionally biased region" description="Polar residues" evidence="1">
    <location>
        <begin position="462"/>
        <end position="488"/>
    </location>
</feature>
<feature type="compositionally biased region" description="Acidic residues" evidence="1">
    <location>
        <begin position="384"/>
        <end position="407"/>
    </location>
</feature>
<dbReference type="PANTHER" id="PTHR37283">
    <property type="entry name" value="PH DOMAIN-CONTAINING PROTEIN YHR131C"/>
    <property type="match status" value="1"/>
</dbReference>
<accession>A0A180GZ25</accession>
<feature type="region of interest" description="Disordered" evidence="1">
    <location>
        <begin position="708"/>
        <end position="729"/>
    </location>
</feature>
<reference evidence="3" key="4">
    <citation type="submission" date="2025-05" db="UniProtKB">
        <authorList>
            <consortium name="EnsemblFungi"/>
        </authorList>
    </citation>
    <scope>IDENTIFICATION</scope>
    <source>
        <strain evidence="3">isolate 1-1 / race 1 (BBBD)</strain>
    </source>
</reference>
<dbReference type="VEuPathDB" id="FungiDB:PTTG_25972"/>
<feature type="region of interest" description="Disordered" evidence="1">
    <location>
        <begin position="462"/>
        <end position="489"/>
    </location>
</feature>
<reference evidence="2" key="2">
    <citation type="submission" date="2016-05" db="EMBL/GenBank/DDBJ databases">
        <title>Comparative analysis highlights variable genome content of wheat rusts and divergence of the mating loci.</title>
        <authorList>
            <person name="Cuomo C.A."/>
            <person name="Bakkeren G."/>
            <person name="Szabo L."/>
            <person name="Khalil H."/>
            <person name="Joly D."/>
            <person name="Goldberg J."/>
            <person name="Young S."/>
            <person name="Zeng Q."/>
            <person name="Fellers J."/>
        </authorList>
    </citation>
    <scope>NUCLEOTIDE SEQUENCE [LARGE SCALE GENOMIC DNA]</scope>
    <source>
        <strain evidence="2">1-1 BBBD Race 1</strain>
    </source>
</reference>
<feature type="compositionally biased region" description="Polar residues" evidence="1">
    <location>
        <begin position="708"/>
        <end position="721"/>
    </location>
</feature>
<feature type="region of interest" description="Disordered" evidence="1">
    <location>
        <begin position="357"/>
        <end position="437"/>
    </location>
</feature>
<evidence type="ECO:0000256" key="1">
    <source>
        <dbReference type="SAM" id="MobiDB-lite"/>
    </source>
</evidence>
<name>A0A180GZ25_PUCT1</name>